<comment type="catalytic activity">
    <reaction evidence="1">
        <text>ATP + protein L-histidine = ADP + protein N-phospho-L-histidine.</text>
        <dbReference type="EC" id="2.7.13.3"/>
    </reaction>
</comment>
<dbReference type="PANTHER" id="PTHR43304">
    <property type="entry name" value="PHYTOCHROME-LIKE PROTEIN CPH1"/>
    <property type="match status" value="1"/>
</dbReference>
<name>A0A0U4BM85_9BACT</name>
<keyword evidence="4" id="KW-0808">Transferase</keyword>
<reference evidence="8 9" key="1">
    <citation type="submission" date="2015-12" db="EMBL/GenBank/DDBJ databases">
        <authorList>
            <person name="Shamseldin A."/>
            <person name="Moawad H."/>
            <person name="Abd El-Rahim W.M."/>
            <person name="Sadowsky M.J."/>
        </authorList>
    </citation>
    <scope>NUCLEOTIDE SEQUENCE [LARGE SCALE GENOMIC DNA]</scope>
    <source>
        <strain evidence="8 9">DG5B</strain>
    </source>
</reference>
<sequence>MSDILQLKESEQRFRALFENNPDLVLFQDATGVILDANPAYLQAVEKPREEVVGRTFNSFLPEDLRALFAQKLREAFEGHKVHFDVEVQFLGAPQPLIYAVTKVPLVADGAITGVHAVFRDMTETYNSNRVIREQADKLNTIFESITDAFFLLDREWRFGFVNSEVERLLNVKREQILGRTLQDVFPEESQGVLHEQFENAFRTNQVMHFQAYFGRMQLWLEVKAFPSKEGLSIYFSDVTEKVRSQEELYRQNKDLQQFTYIVSHNLRAPVANALGLVDLLGTLDKDSPDYKPALDNLRASTQQVDMVLRDMNTILSIRDKQGVEEPEQVLLGDIVEQARLNLAELTTQCGGEVLTDIPADLYVLGNRAYLYSIFFNLLSNSLKYRSDERPLRVSITARAQPGQGAEVVVADNGSGFDMEKAGLDVFRLYKRFHSSQPGRGMGLYLVKTHVETMGGQIEVSSAVNVGTRFTLHLR</sequence>
<dbReference type="InterPro" id="IPR003661">
    <property type="entry name" value="HisK_dim/P_dom"/>
</dbReference>
<dbReference type="PRINTS" id="PR00344">
    <property type="entry name" value="BCTRLSENSOR"/>
</dbReference>
<dbReference type="KEGG" id="hyg:AUC43_07010"/>
<keyword evidence="9" id="KW-1185">Reference proteome</keyword>
<dbReference type="InterPro" id="IPR003594">
    <property type="entry name" value="HATPase_dom"/>
</dbReference>
<evidence type="ECO:0000256" key="2">
    <source>
        <dbReference type="ARBA" id="ARBA00012438"/>
    </source>
</evidence>
<dbReference type="EC" id="2.7.13.3" evidence="2"/>
<dbReference type="SMART" id="SM00388">
    <property type="entry name" value="HisKA"/>
    <property type="match status" value="1"/>
</dbReference>
<dbReference type="Gene3D" id="3.30.565.10">
    <property type="entry name" value="Histidine kinase-like ATPase, C-terminal domain"/>
    <property type="match status" value="1"/>
</dbReference>
<dbReference type="InterPro" id="IPR035965">
    <property type="entry name" value="PAS-like_dom_sf"/>
</dbReference>
<evidence type="ECO:0000256" key="3">
    <source>
        <dbReference type="ARBA" id="ARBA00022553"/>
    </source>
</evidence>
<feature type="domain" description="PAS" evidence="7">
    <location>
        <begin position="135"/>
        <end position="205"/>
    </location>
</feature>
<dbReference type="GO" id="GO:0000155">
    <property type="term" value="F:phosphorelay sensor kinase activity"/>
    <property type="evidence" value="ECO:0007669"/>
    <property type="project" value="InterPro"/>
</dbReference>
<evidence type="ECO:0000256" key="4">
    <source>
        <dbReference type="ARBA" id="ARBA00022679"/>
    </source>
</evidence>
<dbReference type="EMBL" id="CP013909">
    <property type="protein sequence ID" value="ALW84858.1"/>
    <property type="molecule type" value="Genomic_DNA"/>
</dbReference>
<keyword evidence="5" id="KW-0418">Kinase</keyword>
<evidence type="ECO:0000256" key="1">
    <source>
        <dbReference type="ARBA" id="ARBA00000085"/>
    </source>
</evidence>
<dbReference type="OrthoDB" id="9766459at2"/>
<gene>
    <name evidence="8" type="ORF">AUC43_07010</name>
</gene>
<evidence type="ECO:0000313" key="8">
    <source>
        <dbReference type="EMBL" id="ALW84858.1"/>
    </source>
</evidence>
<dbReference type="NCBIfam" id="TIGR00229">
    <property type="entry name" value="sensory_box"/>
    <property type="match status" value="2"/>
</dbReference>
<dbReference type="InterPro" id="IPR000014">
    <property type="entry name" value="PAS"/>
</dbReference>
<dbReference type="Gene3D" id="3.30.450.20">
    <property type="entry name" value="PAS domain"/>
    <property type="match status" value="2"/>
</dbReference>
<dbReference type="InterPro" id="IPR005467">
    <property type="entry name" value="His_kinase_dom"/>
</dbReference>
<feature type="domain" description="PAS" evidence="7">
    <location>
        <begin position="10"/>
        <end position="80"/>
    </location>
</feature>
<evidence type="ECO:0000256" key="5">
    <source>
        <dbReference type="ARBA" id="ARBA00022777"/>
    </source>
</evidence>
<dbReference type="RefSeq" id="WP_068191373.1">
    <property type="nucleotide sequence ID" value="NZ_CP013909.1"/>
</dbReference>
<dbReference type="InterPro" id="IPR036097">
    <property type="entry name" value="HisK_dim/P_sf"/>
</dbReference>
<dbReference type="InterPro" id="IPR013656">
    <property type="entry name" value="PAS_4"/>
</dbReference>
<dbReference type="SUPFAM" id="SSF55874">
    <property type="entry name" value="ATPase domain of HSP90 chaperone/DNA topoisomerase II/histidine kinase"/>
    <property type="match status" value="1"/>
</dbReference>
<dbReference type="STRING" id="1411621.AUC43_07010"/>
<dbReference type="PROSITE" id="PS50109">
    <property type="entry name" value="HIS_KIN"/>
    <property type="match status" value="1"/>
</dbReference>
<proteinExistence type="predicted"/>
<dbReference type="AlphaFoldDB" id="A0A0U4BM85"/>
<evidence type="ECO:0000259" key="7">
    <source>
        <dbReference type="PROSITE" id="PS50112"/>
    </source>
</evidence>
<dbReference type="Proteomes" id="UP000059542">
    <property type="component" value="Chromosome"/>
</dbReference>
<dbReference type="SMART" id="SM00387">
    <property type="entry name" value="HATPase_c"/>
    <property type="match status" value="1"/>
</dbReference>
<dbReference type="Pfam" id="PF08448">
    <property type="entry name" value="PAS_4"/>
    <property type="match status" value="2"/>
</dbReference>
<accession>A0A0U4BM85</accession>
<organism evidence="8 9">
    <name type="scientific">Hymenobacter sedentarius</name>
    <dbReference type="NCBI Taxonomy" id="1411621"/>
    <lineage>
        <taxon>Bacteria</taxon>
        <taxon>Pseudomonadati</taxon>
        <taxon>Bacteroidota</taxon>
        <taxon>Cytophagia</taxon>
        <taxon>Cytophagales</taxon>
        <taxon>Hymenobacteraceae</taxon>
        <taxon>Hymenobacter</taxon>
    </lineage>
</organism>
<dbReference type="SUPFAM" id="SSF55785">
    <property type="entry name" value="PYP-like sensor domain (PAS domain)"/>
    <property type="match status" value="2"/>
</dbReference>
<dbReference type="PROSITE" id="PS50112">
    <property type="entry name" value="PAS"/>
    <property type="match status" value="2"/>
</dbReference>
<protein>
    <recommendedName>
        <fullName evidence="2">histidine kinase</fullName>
        <ecNumber evidence="2">2.7.13.3</ecNumber>
    </recommendedName>
</protein>
<evidence type="ECO:0000259" key="6">
    <source>
        <dbReference type="PROSITE" id="PS50109"/>
    </source>
</evidence>
<dbReference type="SUPFAM" id="SSF47384">
    <property type="entry name" value="Homodimeric domain of signal transducing histidine kinase"/>
    <property type="match status" value="1"/>
</dbReference>
<evidence type="ECO:0000313" key="9">
    <source>
        <dbReference type="Proteomes" id="UP000059542"/>
    </source>
</evidence>
<feature type="domain" description="Histidine kinase" evidence="6">
    <location>
        <begin position="262"/>
        <end position="475"/>
    </location>
</feature>
<dbReference type="InterPro" id="IPR036890">
    <property type="entry name" value="HATPase_C_sf"/>
</dbReference>
<dbReference type="Gene3D" id="1.10.287.130">
    <property type="match status" value="1"/>
</dbReference>
<dbReference type="PANTHER" id="PTHR43304:SF1">
    <property type="entry name" value="PAC DOMAIN-CONTAINING PROTEIN"/>
    <property type="match status" value="1"/>
</dbReference>
<keyword evidence="3" id="KW-0597">Phosphoprotein</keyword>
<dbReference type="InterPro" id="IPR004358">
    <property type="entry name" value="Sig_transdc_His_kin-like_C"/>
</dbReference>
<dbReference type="CDD" id="cd00130">
    <property type="entry name" value="PAS"/>
    <property type="match status" value="2"/>
</dbReference>
<dbReference type="Pfam" id="PF02518">
    <property type="entry name" value="HATPase_c"/>
    <property type="match status" value="1"/>
</dbReference>
<dbReference type="InterPro" id="IPR052162">
    <property type="entry name" value="Sensor_kinase/Photoreceptor"/>
</dbReference>
<dbReference type="SMART" id="SM00091">
    <property type="entry name" value="PAS"/>
    <property type="match status" value="2"/>
</dbReference>